<evidence type="ECO:0000313" key="13">
    <source>
        <dbReference type="EMBL" id="QJQ80240.2"/>
    </source>
</evidence>
<keyword evidence="9" id="KW-0946">Virion</keyword>
<evidence type="ECO:0000256" key="7">
    <source>
        <dbReference type="ARBA" id="ARBA00022553"/>
    </source>
</evidence>
<sequence>MNCCGIWPFGKPGVPYKRLADVETDERMEMEIRLGMPPGVLAADLIRSTKDKQVLEQLYLLAVQANNLTEHIKRFTLGEIPEECKNVTRSQLEKLKSVQHIIWNTMISLAAGAISVDEATLPALLDKRAEETVALLEMEKIATAVKLDETAAWATDIAGIVSSQPLATPPSESPDQIALKKATQLSNAVY</sequence>
<evidence type="ECO:0000256" key="12">
    <source>
        <dbReference type="ARBA" id="ARBA00023288"/>
    </source>
</evidence>
<name>A0A6M4EKA1_9BETA</name>
<evidence type="ECO:0000256" key="6">
    <source>
        <dbReference type="ARBA" id="ARBA00019508"/>
    </source>
</evidence>
<dbReference type="GO" id="GO:0044423">
    <property type="term" value="C:virion component"/>
    <property type="evidence" value="ECO:0007669"/>
    <property type="project" value="UniProtKB-KW"/>
</dbReference>
<protein>
    <recommendedName>
        <fullName evidence="6">Tegument protein UL51 homolog</fullName>
    </recommendedName>
</protein>
<evidence type="ECO:0000256" key="8">
    <source>
        <dbReference type="ARBA" id="ARBA00022812"/>
    </source>
</evidence>
<keyword evidence="10" id="KW-0564">Palmitate</keyword>
<reference evidence="14" key="1">
    <citation type="submission" date="2020-01" db="EMBL/GenBank/DDBJ databases">
        <authorList>
            <person name="Rezuchova I."/>
            <person name="Hyblova M."/>
            <person name="Kudelova M."/>
            <person name="Bohmer M."/>
            <person name="Budis J."/>
            <person name="Szemes T."/>
        </authorList>
    </citation>
    <scope>NUCLEOTIDE SEQUENCE</scope>
    <source>
        <strain evidence="14">4556</strain>
        <strain evidence="13">72</strain>
    </source>
</reference>
<dbReference type="EMBL" id="MN913973">
    <property type="protein sequence ID" value="QJQ80240.2"/>
    <property type="molecule type" value="Genomic_DNA"/>
</dbReference>
<keyword evidence="7" id="KW-0597">Phosphoprotein</keyword>
<keyword evidence="12" id="KW-0449">Lipoprotein</keyword>
<proteinExistence type="inferred from homology"/>
<evidence type="ECO:0000256" key="10">
    <source>
        <dbReference type="ARBA" id="ARBA00023139"/>
    </source>
</evidence>
<dbReference type="GO" id="GO:0044177">
    <property type="term" value="C:host cell Golgi apparatus"/>
    <property type="evidence" value="ECO:0007669"/>
    <property type="project" value="UniProtKB-SubCell"/>
</dbReference>
<dbReference type="InterPro" id="IPR007619">
    <property type="entry name" value="Herpes_U44"/>
</dbReference>
<comment type="similarity">
    <text evidence="5">Belongs to the herpesviridae UL51 family.</text>
</comment>
<evidence type="ECO:0000256" key="9">
    <source>
        <dbReference type="ARBA" id="ARBA00022844"/>
    </source>
</evidence>
<evidence type="ECO:0000256" key="2">
    <source>
        <dbReference type="ARBA" id="ARBA00004136"/>
    </source>
</evidence>
<evidence type="ECO:0000313" key="14">
    <source>
        <dbReference type="EMBL" id="QJQ80312.2"/>
    </source>
</evidence>
<comment type="subcellular location">
    <subcellularLocation>
        <location evidence="2">Host Golgi apparatus</location>
    </subcellularLocation>
    <subcellularLocation>
        <location evidence="3">Host cytoplasm</location>
    </subcellularLocation>
    <subcellularLocation>
        <location evidence="4">Virion</location>
    </subcellularLocation>
</comment>
<dbReference type="EMBL" id="MN913974">
    <property type="protein sequence ID" value="QJQ80312.2"/>
    <property type="molecule type" value="Genomic_DNA"/>
</dbReference>
<evidence type="ECO:0000256" key="3">
    <source>
        <dbReference type="ARBA" id="ARBA00004192"/>
    </source>
</evidence>
<dbReference type="SMR" id="A0A6M4EKA1"/>
<evidence type="ECO:0000256" key="11">
    <source>
        <dbReference type="ARBA" id="ARBA00023200"/>
    </source>
</evidence>
<evidence type="ECO:0000256" key="4">
    <source>
        <dbReference type="ARBA" id="ARBA00004328"/>
    </source>
</evidence>
<keyword evidence="8" id="KW-1040">Host Golgi apparatus</keyword>
<organism evidence="14">
    <name type="scientific">Murine herpesvirus</name>
    <dbReference type="NCBI Taxonomy" id="1431748"/>
    <lineage>
        <taxon>Viruses</taxon>
        <taxon>Duplodnaviria</taxon>
        <taxon>Heunggongvirae</taxon>
        <taxon>Peploviricota</taxon>
        <taxon>Herviviricetes</taxon>
        <taxon>Herpesvirales</taxon>
        <taxon>Orthoherpesviridae</taxon>
        <taxon>Betaherpesvirinae</taxon>
        <taxon>Muromegalovirus</taxon>
    </lineage>
</organism>
<gene>
    <name evidence="14" type="primary">GAMMAHV.ORF55</name>
</gene>
<accession>A0A6M4EKA1</accession>
<comment type="function">
    <text evidence="1">Plays several roles during the time course of infection, including egress of virus particles from the perinuclear space and secondary envelopment of cytoplasmic capsids that bud into specific trans-Golgi network (TGN)-derived membranes.</text>
</comment>
<evidence type="ECO:0000256" key="1">
    <source>
        <dbReference type="ARBA" id="ARBA00001991"/>
    </source>
</evidence>
<keyword evidence="11" id="KW-1035">Host cytoplasm</keyword>
<dbReference type="Pfam" id="PF04533">
    <property type="entry name" value="Herpes_U44"/>
    <property type="match status" value="1"/>
</dbReference>
<evidence type="ECO:0000256" key="5">
    <source>
        <dbReference type="ARBA" id="ARBA00006551"/>
    </source>
</evidence>